<reference evidence="10" key="1">
    <citation type="submission" date="2022-07" db="EMBL/GenBank/DDBJ databases">
        <title>Draft genome sequence of Zalerion maritima ATCC 34329, a (micro)plastics degrading marine fungus.</title>
        <authorList>
            <person name="Paco A."/>
            <person name="Goncalves M.F.M."/>
            <person name="Rocha-Santos T.A.P."/>
            <person name="Alves A."/>
        </authorList>
    </citation>
    <scope>NUCLEOTIDE SEQUENCE</scope>
    <source>
        <strain evidence="10">ATCC 34329</strain>
    </source>
</reference>
<dbReference type="PANTHER" id="PTHR47797:SF1">
    <property type="entry name" value="CYTOCHROME B561 DOMAIN-CONTAINING PROTEIN-RELATED"/>
    <property type="match status" value="1"/>
</dbReference>
<evidence type="ECO:0000259" key="9">
    <source>
        <dbReference type="SMART" id="SM00665"/>
    </source>
</evidence>
<evidence type="ECO:0000256" key="4">
    <source>
        <dbReference type="ARBA" id="ARBA00022982"/>
    </source>
</evidence>
<keyword evidence="3 8" id="KW-0812">Transmembrane</keyword>
<accession>A0AAD5WX81</accession>
<feature type="domain" description="Cytochrome b561" evidence="9">
    <location>
        <begin position="206"/>
        <end position="325"/>
    </location>
</feature>
<evidence type="ECO:0000313" key="10">
    <source>
        <dbReference type="EMBL" id="KAJ2906750.1"/>
    </source>
</evidence>
<feature type="transmembrane region" description="Helical" evidence="8">
    <location>
        <begin position="115"/>
        <end position="133"/>
    </location>
</feature>
<dbReference type="GO" id="GO:0016020">
    <property type="term" value="C:membrane"/>
    <property type="evidence" value="ECO:0007669"/>
    <property type="project" value="UniProtKB-SubCell"/>
</dbReference>
<feature type="transmembrane region" description="Helical" evidence="8">
    <location>
        <begin position="335"/>
        <end position="355"/>
    </location>
</feature>
<feature type="transmembrane region" description="Helical" evidence="8">
    <location>
        <begin position="85"/>
        <end position="103"/>
    </location>
</feature>
<dbReference type="EMBL" id="JAKWBI020000009">
    <property type="protein sequence ID" value="KAJ2906750.1"/>
    <property type="molecule type" value="Genomic_DNA"/>
</dbReference>
<dbReference type="Proteomes" id="UP001201980">
    <property type="component" value="Unassembled WGS sequence"/>
</dbReference>
<evidence type="ECO:0000256" key="3">
    <source>
        <dbReference type="ARBA" id="ARBA00022692"/>
    </source>
</evidence>
<keyword evidence="5 8" id="KW-1133">Transmembrane helix</keyword>
<proteinExistence type="predicted"/>
<evidence type="ECO:0000256" key="7">
    <source>
        <dbReference type="SAM" id="MobiDB-lite"/>
    </source>
</evidence>
<evidence type="ECO:0000256" key="2">
    <source>
        <dbReference type="ARBA" id="ARBA00022448"/>
    </source>
</evidence>
<dbReference type="PANTHER" id="PTHR47797">
    <property type="entry name" value="DEHYDROGENASE, PUTATIVE (AFU_ORTHOLOGUE AFUA_8G05805)-RELATED"/>
    <property type="match status" value="1"/>
</dbReference>
<dbReference type="Gene3D" id="1.20.120.1770">
    <property type="match status" value="1"/>
</dbReference>
<keyword evidence="4" id="KW-0249">Electron transport</keyword>
<comment type="caution">
    <text evidence="10">The sequence shown here is derived from an EMBL/GenBank/DDBJ whole genome shotgun (WGS) entry which is preliminary data.</text>
</comment>
<keyword evidence="6 8" id="KW-0472">Membrane</keyword>
<dbReference type="SMART" id="SM00665">
    <property type="entry name" value="B561"/>
    <property type="match status" value="1"/>
</dbReference>
<feature type="transmembrane region" description="Helical" evidence="8">
    <location>
        <begin position="238"/>
        <end position="258"/>
    </location>
</feature>
<dbReference type="InterPro" id="IPR006593">
    <property type="entry name" value="Cyt_b561/ferric_Rdtase_TM"/>
</dbReference>
<feature type="transmembrane region" description="Helical" evidence="8">
    <location>
        <begin position="302"/>
        <end position="323"/>
    </location>
</feature>
<organism evidence="10 11">
    <name type="scientific">Zalerion maritima</name>
    <dbReference type="NCBI Taxonomy" id="339359"/>
    <lineage>
        <taxon>Eukaryota</taxon>
        <taxon>Fungi</taxon>
        <taxon>Dikarya</taxon>
        <taxon>Ascomycota</taxon>
        <taxon>Pezizomycotina</taxon>
        <taxon>Sordariomycetes</taxon>
        <taxon>Lulworthiomycetidae</taxon>
        <taxon>Lulworthiales</taxon>
        <taxon>Lulworthiaceae</taxon>
        <taxon>Zalerion</taxon>
    </lineage>
</organism>
<evidence type="ECO:0000256" key="8">
    <source>
        <dbReference type="SAM" id="Phobius"/>
    </source>
</evidence>
<dbReference type="CDD" id="cd08760">
    <property type="entry name" value="Cyt_b561_FRRS1_like"/>
    <property type="match status" value="1"/>
</dbReference>
<protein>
    <recommendedName>
        <fullName evidence="9">Cytochrome b561 domain-containing protein</fullName>
    </recommendedName>
</protein>
<evidence type="ECO:0000256" key="5">
    <source>
        <dbReference type="ARBA" id="ARBA00022989"/>
    </source>
</evidence>
<dbReference type="AlphaFoldDB" id="A0AAD5WX81"/>
<comment type="subcellular location">
    <subcellularLocation>
        <location evidence="1">Membrane</location>
    </subcellularLocation>
</comment>
<evidence type="ECO:0000256" key="1">
    <source>
        <dbReference type="ARBA" id="ARBA00004370"/>
    </source>
</evidence>
<keyword evidence="2" id="KW-0813">Transport</keyword>
<sequence length="410" mass="43703">MHPPPPSYVSMRGKASLSVAKDFDERTDKPYSSLTPKIPKVPFPPMCCVEMMILKVPQAHPTSIAYKMGLYTPAPMNLSSICTRGLSHSFVPASSLLILNFIMALSQSPTLTLKLIWVYQILFVLAVASFALADTDDDEDDSDHDENSGALSTSLKATQTVGTTLYSSVAGAFATATGNAEASAGGDGDGDGEGEGEGWYEKLIAAHGIVGVVAFAVMFPLGGIIIRLLKNSLKKHAAMMLAAYALALFTLGTGIWIAQEEGDLEEEHSIIGILVIAGLFTQPFTGYLHHKLFVRTGGRTSVSYAHMWIGIPLITVGIVNGFLGLRLAEKGTSLQIAYGVVTILIWIAWMAVSIFSSRGRGRAAAAEKENVGMQKMGVQNRSGAESYPESNGAPSANHPYGTSSHPVQHQ</sequence>
<name>A0AAD5WX81_9PEZI</name>
<gene>
    <name evidence="10" type="ORF">MKZ38_010741</name>
</gene>
<feature type="region of interest" description="Disordered" evidence="7">
    <location>
        <begin position="372"/>
        <end position="410"/>
    </location>
</feature>
<feature type="transmembrane region" description="Helical" evidence="8">
    <location>
        <begin position="204"/>
        <end position="226"/>
    </location>
</feature>
<feature type="compositionally biased region" description="Polar residues" evidence="7">
    <location>
        <begin position="377"/>
        <end position="410"/>
    </location>
</feature>
<evidence type="ECO:0000256" key="6">
    <source>
        <dbReference type="ARBA" id="ARBA00023136"/>
    </source>
</evidence>
<keyword evidence="11" id="KW-1185">Reference proteome</keyword>
<feature type="transmembrane region" description="Helical" evidence="8">
    <location>
        <begin position="270"/>
        <end position="290"/>
    </location>
</feature>
<evidence type="ECO:0000313" key="11">
    <source>
        <dbReference type="Proteomes" id="UP001201980"/>
    </source>
</evidence>